<evidence type="ECO:0000256" key="2">
    <source>
        <dbReference type="ARBA" id="ARBA00004173"/>
    </source>
</evidence>
<dbReference type="InterPro" id="IPR001433">
    <property type="entry name" value="OxRdtase_FAD/NAD-bd"/>
</dbReference>
<comment type="cofactor">
    <cofactor evidence="1 11">
        <name>FAD</name>
        <dbReference type="ChEBI" id="CHEBI:57692"/>
    </cofactor>
</comment>
<accession>A0A0D3IYU7</accession>
<evidence type="ECO:0000256" key="4">
    <source>
        <dbReference type="ARBA" id="ARBA00012011"/>
    </source>
</evidence>
<dbReference type="SUPFAM" id="SSF63380">
    <property type="entry name" value="Riboflavin synthase domain-like"/>
    <property type="match status" value="1"/>
</dbReference>
<dbReference type="STRING" id="2903.R1C2T2"/>
<dbReference type="AlphaFoldDB" id="A0A0D3IYU7"/>
<dbReference type="PANTHER" id="PTHR19370">
    <property type="entry name" value="NADH-CYTOCHROME B5 REDUCTASE"/>
    <property type="match status" value="1"/>
</dbReference>
<name>A0A0D3IYU7_EMIH1</name>
<dbReference type="RefSeq" id="XP_005768861.1">
    <property type="nucleotide sequence ID" value="XM_005768804.1"/>
</dbReference>
<dbReference type="InterPro" id="IPR001709">
    <property type="entry name" value="Flavoprot_Pyr_Nucl_cyt_Rdtase"/>
</dbReference>
<evidence type="ECO:0000259" key="13">
    <source>
        <dbReference type="Pfam" id="PF00970"/>
    </source>
</evidence>
<organism evidence="14 15">
    <name type="scientific">Emiliania huxleyi (strain CCMP1516)</name>
    <dbReference type="NCBI Taxonomy" id="280463"/>
    <lineage>
        <taxon>Eukaryota</taxon>
        <taxon>Haptista</taxon>
        <taxon>Haptophyta</taxon>
        <taxon>Prymnesiophyceae</taxon>
        <taxon>Isochrysidales</taxon>
        <taxon>Noelaerhabdaceae</taxon>
        <taxon>Emiliania</taxon>
    </lineage>
</organism>
<evidence type="ECO:0000256" key="5">
    <source>
        <dbReference type="ARBA" id="ARBA00022630"/>
    </source>
</evidence>
<dbReference type="Proteomes" id="UP000013827">
    <property type="component" value="Unassembled WGS sequence"/>
</dbReference>
<dbReference type="EC" id="1.6.2.2" evidence="4"/>
<dbReference type="CDD" id="cd06183">
    <property type="entry name" value="cyt_b5_reduct_like"/>
    <property type="match status" value="1"/>
</dbReference>
<dbReference type="InterPro" id="IPR008333">
    <property type="entry name" value="Cbr1-like_FAD-bd_dom"/>
</dbReference>
<dbReference type="PaxDb" id="2903-EOD16432"/>
<evidence type="ECO:0000256" key="10">
    <source>
        <dbReference type="ARBA" id="ARBA00047682"/>
    </source>
</evidence>
<dbReference type="InterPro" id="IPR001834">
    <property type="entry name" value="CBR-like"/>
</dbReference>
<evidence type="ECO:0000313" key="14">
    <source>
        <dbReference type="EnsemblProtists" id="EOD16432"/>
    </source>
</evidence>
<dbReference type="Gene3D" id="3.40.50.80">
    <property type="entry name" value="Nucleotide-binding domain of ferredoxin-NADP reductase (FNR) module"/>
    <property type="match status" value="1"/>
</dbReference>
<evidence type="ECO:0000313" key="15">
    <source>
        <dbReference type="Proteomes" id="UP000013827"/>
    </source>
</evidence>
<dbReference type="InterPro" id="IPR017938">
    <property type="entry name" value="Riboflavin_synthase-like_b-brl"/>
</dbReference>
<evidence type="ECO:0000256" key="8">
    <source>
        <dbReference type="ARBA" id="ARBA00023027"/>
    </source>
</evidence>
<evidence type="ECO:0000256" key="9">
    <source>
        <dbReference type="ARBA" id="ARBA00023128"/>
    </source>
</evidence>
<feature type="domain" description="Flavoprotein pyridine nucleotide cytochrome reductase-like FAD-binding" evidence="13">
    <location>
        <begin position="7"/>
        <end position="48"/>
    </location>
</feature>
<comment type="similarity">
    <text evidence="3">Belongs to the flavoprotein pyridine nucleotide cytochrome reductase family.</text>
</comment>
<dbReference type="OMA" id="NNFDEPG"/>
<keyword evidence="8" id="KW-0520">NAD</keyword>
<comment type="catalytic activity">
    <reaction evidence="10">
        <text>2 Fe(III)-[cytochrome b5] + NADH = 2 Fe(II)-[cytochrome b5] + NAD(+) + H(+)</text>
        <dbReference type="Rhea" id="RHEA:46680"/>
        <dbReference type="Rhea" id="RHEA-COMP:10438"/>
        <dbReference type="Rhea" id="RHEA-COMP:10439"/>
        <dbReference type="ChEBI" id="CHEBI:15378"/>
        <dbReference type="ChEBI" id="CHEBI:29033"/>
        <dbReference type="ChEBI" id="CHEBI:29034"/>
        <dbReference type="ChEBI" id="CHEBI:57540"/>
        <dbReference type="ChEBI" id="CHEBI:57945"/>
        <dbReference type="EC" id="1.6.2.2"/>
    </reaction>
</comment>
<evidence type="ECO:0000259" key="12">
    <source>
        <dbReference type="Pfam" id="PF00175"/>
    </source>
</evidence>
<dbReference type="SUPFAM" id="SSF52343">
    <property type="entry name" value="Ferredoxin reductase-like, C-terminal NADP-linked domain"/>
    <property type="match status" value="1"/>
</dbReference>
<proteinExistence type="inferred from homology"/>
<dbReference type="GeneID" id="17262582"/>
<keyword evidence="15" id="KW-1185">Reference proteome</keyword>
<protein>
    <recommendedName>
        <fullName evidence="4">cytochrome-b5 reductase</fullName>
        <ecNumber evidence="4">1.6.2.2</ecNumber>
    </recommendedName>
</protein>
<feature type="binding site" evidence="11">
    <location>
        <position position="32"/>
    </location>
    <ligand>
        <name>FAD</name>
        <dbReference type="ChEBI" id="CHEBI:57692"/>
    </ligand>
</feature>
<feature type="binding site" evidence="11">
    <location>
        <position position="23"/>
    </location>
    <ligand>
        <name>FAD</name>
        <dbReference type="ChEBI" id="CHEBI:57692"/>
    </ligand>
</feature>
<evidence type="ECO:0000256" key="1">
    <source>
        <dbReference type="ARBA" id="ARBA00001974"/>
    </source>
</evidence>
<dbReference type="GO" id="GO:0090524">
    <property type="term" value="F:cytochrome-b5 reductase activity, acting on NADH"/>
    <property type="evidence" value="ECO:0007669"/>
    <property type="project" value="UniProtKB-EC"/>
</dbReference>
<dbReference type="InterPro" id="IPR039261">
    <property type="entry name" value="FNR_nucleotide-bd"/>
</dbReference>
<keyword evidence="7" id="KW-0560">Oxidoreductase</keyword>
<dbReference type="GO" id="GO:0005739">
    <property type="term" value="C:mitochondrion"/>
    <property type="evidence" value="ECO:0007669"/>
    <property type="project" value="UniProtKB-SubCell"/>
</dbReference>
<feature type="binding site" evidence="11">
    <location>
        <position position="25"/>
    </location>
    <ligand>
        <name>FAD</name>
        <dbReference type="ChEBI" id="CHEBI:57692"/>
    </ligand>
</feature>
<evidence type="ECO:0000256" key="3">
    <source>
        <dbReference type="ARBA" id="ARBA00006105"/>
    </source>
</evidence>
<feature type="binding site" evidence="11">
    <location>
        <position position="8"/>
    </location>
    <ligand>
        <name>FAD</name>
        <dbReference type="ChEBI" id="CHEBI:57692"/>
    </ligand>
</feature>
<reference evidence="14" key="2">
    <citation type="submission" date="2024-10" db="UniProtKB">
        <authorList>
            <consortium name="EnsemblProtists"/>
        </authorList>
    </citation>
    <scope>IDENTIFICATION</scope>
</reference>
<dbReference type="EnsemblProtists" id="EOD16432">
    <property type="protein sequence ID" value="EOD16432"/>
    <property type="gene ID" value="EMIHUDRAFT_245144"/>
</dbReference>
<keyword evidence="9" id="KW-0496">Mitochondrion</keyword>
<feature type="binding site" evidence="11">
    <location>
        <position position="33"/>
    </location>
    <ligand>
        <name>FAD</name>
        <dbReference type="ChEBI" id="CHEBI:57692"/>
    </ligand>
</feature>
<dbReference type="Gene3D" id="2.40.30.10">
    <property type="entry name" value="Translation factors"/>
    <property type="match status" value="1"/>
</dbReference>
<dbReference type="Pfam" id="PF00970">
    <property type="entry name" value="FAD_binding_6"/>
    <property type="match status" value="1"/>
</dbReference>
<keyword evidence="5 11" id="KW-0285">Flavoprotein</keyword>
<evidence type="ECO:0000256" key="6">
    <source>
        <dbReference type="ARBA" id="ARBA00022827"/>
    </source>
</evidence>
<comment type="subcellular location">
    <subcellularLocation>
        <location evidence="2">Mitochondrion</location>
    </subcellularLocation>
</comment>
<feature type="domain" description="Oxidoreductase FAD/NAD(P)-binding" evidence="12">
    <location>
        <begin position="68"/>
        <end position="186"/>
    </location>
</feature>
<reference evidence="15" key="1">
    <citation type="journal article" date="2013" name="Nature">
        <title>Pan genome of the phytoplankton Emiliania underpins its global distribution.</title>
        <authorList>
            <person name="Read B.A."/>
            <person name="Kegel J."/>
            <person name="Klute M.J."/>
            <person name="Kuo A."/>
            <person name="Lefebvre S.C."/>
            <person name="Maumus F."/>
            <person name="Mayer C."/>
            <person name="Miller J."/>
            <person name="Monier A."/>
            <person name="Salamov A."/>
            <person name="Young J."/>
            <person name="Aguilar M."/>
            <person name="Claverie J.M."/>
            <person name="Frickenhaus S."/>
            <person name="Gonzalez K."/>
            <person name="Herman E.K."/>
            <person name="Lin Y.C."/>
            <person name="Napier J."/>
            <person name="Ogata H."/>
            <person name="Sarno A.F."/>
            <person name="Shmutz J."/>
            <person name="Schroeder D."/>
            <person name="de Vargas C."/>
            <person name="Verret F."/>
            <person name="von Dassow P."/>
            <person name="Valentin K."/>
            <person name="Van de Peer Y."/>
            <person name="Wheeler G."/>
            <person name="Dacks J.B."/>
            <person name="Delwiche C.F."/>
            <person name="Dyhrman S.T."/>
            <person name="Glockner G."/>
            <person name="John U."/>
            <person name="Richards T."/>
            <person name="Worden A.Z."/>
            <person name="Zhang X."/>
            <person name="Grigoriev I.V."/>
            <person name="Allen A.E."/>
            <person name="Bidle K."/>
            <person name="Borodovsky M."/>
            <person name="Bowler C."/>
            <person name="Brownlee C."/>
            <person name="Cock J.M."/>
            <person name="Elias M."/>
            <person name="Gladyshev V.N."/>
            <person name="Groth M."/>
            <person name="Guda C."/>
            <person name="Hadaegh A."/>
            <person name="Iglesias-Rodriguez M.D."/>
            <person name="Jenkins J."/>
            <person name="Jones B.M."/>
            <person name="Lawson T."/>
            <person name="Leese F."/>
            <person name="Lindquist E."/>
            <person name="Lobanov A."/>
            <person name="Lomsadze A."/>
            <person name="Malik S.B."/>
            <person name="Marsh M.E."/>
            <person name="Mackinder L."/>
            <person name="Mock T."/>
            <person name="Mueller-Roeber B."/>
            <person name="Pagarete A."/>
            <person name="Parker M."/>
            <person name="Probert I."/>
            <person name="Quesneville H."/>
            <person name="Raines C."/>
            <person name="Rensing S.A."/>
            <person name="Riano-Pachon D.M."/>
            <person name="Richier S."/>
            <person name="Rokitta S."/>
            <person name="Shiraiwa Y."/>
            <person name="Soanes D.M."/>
            <person name="van der Giezen M."/>
            <person name="Wahlund T.M."/>
            <person name="Williams B."/>
            <person name="Wilson W."/>
            <person name="Wolfe G."/>
            <person name="Wurch L.L."/>
        </authorList>
    </citation>
    <scope>NUCLEOTIDE SEQUENCE</scope>
</reference>
<dbReference type="PANTHER" id="PTHR19370:SF171">
    <property type="entry name" value="NADH-CYTOCHROME B5 REDUCTASE 2"/>
    <property type="match status" value="1"/>
</dbReference>
<dbReference type="PRINTS" id="PR00371">
    <property type="entry name" value="FPNCR"/>
</dbReference>
<evidence type="ECO:0000256" key="7">
    <source>
        <dbReference type="ARBA" id="ARBA00023002"/>
    </source>
</evidence>
<keyword evidence="6 11" id="KW-0274">FAD</keyword>
<sequence length="213" mass="23378">MTWHPFKYTPVSDNSVLGKFDLLIKRYDGGAVSQYLHALPIGAEVSFKHIKFNIKAQYPFAGKTTFTLIAAGTGIAPMYQALWKLMGTEGDNRKVTLIYGNKSPEDILLKEELDGWASRSAGRLKIVHVVGNQPDDPAPPGWADTPTYTAETGWVDEAKLKKHAFPPAEDTLVFVCGLPGMYAALCGPRNEKELKDGSTLQKLGYTADMVAKM</sequence>
<dbReference type="PRINTS" id="PR00406">
    <property type="entry name" value="CYTB5RDTASE"/>
</dbReference>
<evidence type="ECO:0000256" key="11">
    <source>
        <dbReference type="PIRSR" id="PIRSR601834-1"/>
    </source>
</evidence>
<dbReference type="eggNOG" id="KOG0534">
    <property type="taxonomic scope" value="Eukaryota"/>
</dbReference>
<dbReference type="HOGENOM" id="CLU_003827_9_1_1"/>
<dbReference type="KEGG" id="ehx:EMIHUDRAFT_245144"/>
<dbReference type="Pfam" id="PF00175">
    <property type="entry name" value="NAD_binding_1"/>
    <property type="match status" value="1"/>
</dbReference>